<gene>
    <name evidence="4" type="ORF">SHERM_06683</name>
</gene>
<dbReference type="InterPro" id="IPR057031">
    <property type="entry name" value="SFR19-like_C"/>
</dbReference>
<feature type="compositionally biased region" description="Polar residues" evidence="2">
    <location>
        <begin position="1"/>
        <end position="12"/>
    </location>
</feature>
<feature type="compositionally biased region" description="Polar residues" evidence="2">
    <location>
        <begin position="1104"/>
        <end position="1135"/>
    </location>
</feature>
<feature type="region of interest" description="Disordered" evidence="2">
    <location>
        <begin position="482"/>
        <end position="674"/>
    </location>
</feature>
<name>A0A9N7NQ99_STRHE</name>
<keyword evidence="1" id="KW-0479">Metal-binding</keyword>
<reference evidence="4" key="1">
    <citation type="submission" date="2019-12" db="EMBL/GenBank/DDBJ databases">
        <authorList>
            <person name="Scholes J."/>
        </authorList>
    </citation>
    <scope>NUCLEOTIDE SEQUENCE</scope>
</reference>
<feature type="compositionally biased region" description="Basic and acidic residues" evidence="2">
    <location>
        <begin position="514"/>
        <end position="523"/>
    </location>
</feature>
<dbReference type="Gene3D" id="3.30.1370.210">
    <property type="match status" value="1"/>
</dbReference>
<dbReference type="PANTHER" id="PTHR36886:SF7">
    <property type="entry name" value="EXPRESSED PROTEIN"/>
    <property type="match status" value="1"/>
</dbReference>
<feature type="region of interest" description="Disordered" evidence="2">
    <location>
        <begin position="1104"/>
        <end position="1145"/>
    </location>
</feature>
<feature type="region of interest" description="Disordered" evidence="2">
    <location>
        <begin position="152"/>
        <end position="206"/>
    </location>
</feature>
<evidence type="ECO:0000313" key="4">
    <source>
        <dbReference type="EMBL" id="CAA0840641.1"/>
    </source>
</evidence>
<feature type="compositionally biased region" description="Basic and acidic residues" evidence="2">
    <location>
        <begin position="718"/>
        <end position="738"/>
    </location>
</feature>
<protein>
    <submittedName>
        <fullName evidence="4">Histone-lysine N-methyltransferases</fullName>
    </submittedName>
</protein>
<feature type="compositionally biased region" description="Polar residues" evidence="2">
    <location>
        <begin position="1041"/>
        <end position="1055"/>
    </location>
</feature>
<comment type="caution">
    <text evidence="4">The sequence shown here is derived from an EMBL/GenBank/DDBJ whole genome shotgun (WGS) entry which is preliminary data.</text>
</comment>
<dbReference type="PANTHER" id="PTHR36886">
    <property type="entry name" value="PROTEIN FRIGIDA-ESSENTIAL 1"/>
    <property type="match status" value="1"/>
</dbReference>
<feature type="compositionally biased region" description="Pro residues" evidence="2">
    <location>
        <begin position="115"/>
        <end position="125"/>
    </location>
</feature>
<evidence type="ECO:0000259" key="3">
    <source>
        <dbReference type="PROSITE" id="PS50103"/>
    </source>
</evidence>
<feature type="compositionally biased region" description="Basic residues" evidence="2">
    <location>
        <begin position="535"/>
        <end position="639"/>
    </location>
</feature>
<evidence type="ECO:0000256" key="2">
    <source>
        <dbReference type="SAM" id="MobiDB-lite"/>
    </source>
</evidence>
<feature type="region of interest" description="Disordered" evidence="2">
    <location>
        <begin position="379"/>
        <end position="415"/>
    </location>
</feature>
<sequence>MDGQGNRANQAAQDLHALGPTFQQHSSASSALPPPPPHSHHVPFSRPLSISQHGNPSFHPTPGASPYQHGLPGFPHQGLPGPVASSGMIAAQVVQPSGRGHALERGHYNQLPSHAPLPGPPPLPLYPSTSSSSSLVSNPFGFSGNWKTTQLVGPLPPPPSLPPPLSLHMSNRTCKNEGSHSSKDLLDGNSLMLEHPPQAEPAADRHVQQTGVLCQNTENVGPKVESMDMVVSHSPSSSDMEMEDDITHPEEEKKDFLSISDGGCSSVSQEDVNKKVQISQHTGEHDIPEDTVGLNSFAESSVLKDQRRGSDVVSHSVADESGMKKCGQPELLLEASVEESSSQHKNSGQSSVPVFFGETGNRKLSSQLVEGTNSFNLLKGYASDENPENEGKNHLGDVKSPAHQCGPTNTDASEPCKFESKVGVESLSEPNKRAPLISVIERPSNIIEAAKLSCPAGLAGSSDEKYGGKKTVTTSAALESKERFRSYNVSISPDGAKTRKQGLKSNHTGSEVDEFGRLVKEGVGDSDTSDSPRYSRSHARRARRRSSSRSRSRSPHDRNRRSSSRSRSRSPHDRRRRRSSSRSRSRSPHDRRRRRSSSRSRSRSPHDRRRRRSSSRSRSRSPHDSRRRRSPWSRGRRDRSRSLSWSPRRRRSRSRTPVLRRDTERSGDKYKREKTTQLPEKCFDFLRGRCYRGASCRFSHSETNKSERSRNNRGKHLHDKESKVPQDMPGLRKDRDAKQMPIESSTRSPDKLNNLLSGSLSVGDVVASNLPGYSSYDIASGIEYSAKHPDKVPLTVDLQGKILCDSITKISESSALVQASSAHNPADKPDANKGPINQLLSVESPLIKTFSTEVQAQSLKELPTSIPSQSTLPLPPVSQATSAPFGQNYNLMQATAQFPSTLGNQTPYRAPVTNQHRHFPRPSNSLPNPFIPPPPRPLPPHYFSTNATYGENGNLLQHTQQPLQQPWTSLPSYASTMAQTTEVPNQTHFNQYQAYPLPLESNQMLHVTESISSSGLHVNNLSGLPVGPPVTGDRVTGYPMQGTNPSQSFSGAQPYSLTMNQPSYAHNFMGSGISNHFNPYGSTSDLPLGSKLESNASIQENGTTITTNYGAPVGSSSAPGRTSIVSKDMVSTSSKLPDESVLPRPGGDQYDPLFDSIEPVSTAFCGDDHKKHKASDGFDNMPKFDGSERVLNTEIIKQEVGITLSANDFIENEEFGETADVEVGDVLSGSLSTPNDGINENTVAFGTDQVETSKKKMKGKDSMKLFKNSIASFVKEVLKPSWRQGNMSKEAFKTIVKKTVDKVSGAMKGHRIPKSQANINHYIDSSRGKLTKLVMGYVDKYVKDPLLNVLVLGGRSNRGSLRSKPIMNEMDPNQV</sequence>
<dbReference type="Pfam" id="PF23030">
    <property type="entry name" value="SCAF11-like_C"/>
    <property type="match status" value="1"/>
</dbReference>
<organism evidence="4 5">
    <name type="scientific">Striga hermonthica</name>
    <name type="common">Purple witchweed</name>
    <name type="synonym">Buchnera hermonthica</name>
    <dbReference type="NCBI Taxonomy" id="68872"/>
    <lineage>
        <taxon>Eukaryota</taxon>
        <taxon>Viridiplantae</taxon>
        <taxon>Streptophyta</taxon>
        <taxon>Embryophyta</taxon>
        <taxon>Tracheophyta</taxon>
        <taxon>Spermatophyta</taxon>
        <taxon>Magnoliopsida</taxon>
        <taxon>eudicotyledons</taxon>
        <taxon>Gunneridae</taxon>
        <taxon>Pentapetalae</taxon>
        <taxon>asterids</taxon>
        <taxon>lamiids</taxon>
        <taxon>Lamiales</taxon>
        <taxon>Orobanchaceae</taxon>
        <taxon>Buchnereae</taxon>
        <taxon>Striga</taxon>
    </lineage>
</organism>
<feature type="compositionally biased region" description="Pro residues" evidence="2">
    <location>
        <begin position="154"/>
        <end position="165"/>
    </location>
</feature>
<feature type="region of interest" description="Disordered" evidence="2">
    <location>
        <begin position="1"/>
        <end position="83"/>
    </location>
</feature>
<dbReference type="OrthoDB" id="21470at2759"/>
<feature type="compositionally biased region" description="Basic and acidic residues" evidence="2">
    <location>
        <begin position="174"/>
        <end position="186"/>
    </location>
</feature>
<keyword evidence="1" id="KW-0863">Zinc-finger</keyword>
<feature type="region of interest" description="Disordered" evidence="2">
    <location>
        <begin position="96"/>
        <end position="131"/>
    </location>
</feature>
<dbReference type="SMART" id="SM00356">
    <property type="entry name" value="ZnF_C3H1"/>
    <property type="match status" value="1"/>
</dbReference>
<dbReference type="PROSITE" id="PS50103">
    <property type="entry name" value="ZF_C3H1"/>
    <property type="match status" value="1"/>
</dbReference>
<dbReference type="Proteomes" id="UP001153555">
    <property type="component" value="Unassembled WGS sequence"/>
</dbReference>
<evidence type="ECO:0000313" key="5">
    <source>
        <dbReference type="Proteomes" id="UP001153555"/>
    </source>
</evidence>
<feature type="domain" description="C3H1-type" evidence="3">
    <location>
        <begin position="676"/>
        <end position="703"/>
    </location>
</feature>
<feature type="region of interest" description="Disordered" evidence="2">
    <location>
        <begin position="302"/>
        <end position="322"/>
    </location>
</feature>
<evidence type="ECO:0000256" key="1">
    <source>
        <dbReference type="PROSITE-ProRule" id="PRU00723"/>
    </source>
</evidence>
<feature type="zinc finger region" description="C3H1-type" evidence="1">
    <location>
        <begin position="676"/>
        <end position="703"/>
    </location>
</feature>
<feature type="region of interest" description="Disordered" evidence="2">
    <location>
        <begin position="1024"/>
        <end position="1055"/>
    </location>
</feature>
<accession>A0A9N7NQ99</accession>
<feature type="compositionally biased region" description="Basic and acidic residues" evidence="2">
    <location>
        <begin position="659"/>
        <end position="674"/>
    </location>
</feature>
<keyword evidence="1" id="KW-0862">Zinc</keyword>
<keyword evidence="5" id="KW-1185">Reference proteome</keyword>
<feature type="compositionally biased region" description="Basic and acidic residues" evidence="2">
    <location>
        <begin position="699"/>
        <end position="710"/>
    </location>
</feature>
<dbReference type="InterPro" id="IPR052650">
    <property type="entry name" value="Zinc_finger_CCCH"/>
</dbReference>
<dbReference type="GO" id="GO:0008270">
    <property type="term" value="F:zinc ion binding"/>
    <property type="evidence" value="ECO:0007669"/>
    <property type="project" value="UniProtKB-KW"/>
</dbReference>
<dbReference type="EMBL" id="CACSLK010034002">
    <property type="protein sequence ID" value="CAA0840641.1"/>
    <property type="molecule type" value="Genomic_DNA"/>
</dbReference>
<proteinExistence type="predicted"/>
<dbReference type="InterPro" id="IPR000571">
    <property type="entry name" value="Znf_CCCH"/>
</dbReference>
<feature type="region of interest" description="Disordered" evidence="2">
    <location>
        <begin position="699"/>
        <end position="753"/>
    </location>
</feature>